<organism evidence="1 2">
    <name type="scientific">Streptomyces scabiei (strain 87.22)</name>
    <dbReference type="NCBI Taxonomy" id="680198"/>
    <lineage>
        <taxon>Bacteria</taxon>
        <taxon>Bacillati</taxon>
        <taxon>Actinomycetota</taxon>
        <taxon>Actinomycetes</taxon>
        <taxon>Kitasatosporales</taxon>
        <taxon>Streptomycetaceae</taxon>
        <taxon>Streptomyces</taxon>
    </lineage>
</organism>
<dbReference type="EMBL" id="FN554889">
    <property type="protein sequence ID" value="CBG72633.1"/>
    <property type="molecule type" value="Genomic_DNA"/>
</dbReference>
<gene>
    <name evidence="1" type="ordered locus">SCAB_56071</name>
</gene>
<accession>C9Z123</accession>
<protein>
    <submittedName>
        <fullName evidence="1">Uncharacterized protein</fullName>
    </submittedName>
</protein>
<keyword evidence="2" id="KW-1185">Reference proteome</keyword>
<reference evidence="1 2" key="1">
    <citation type="journal article" date="2010" name="Mol. Plant Microbe Interact.">
        <title>Streptomyces scabies 87-22 contains a coronafacic acid-like biosynthetic cluster that contributes to plant-microbe interactions.</title>
        <authorList>
            <person name="Bignell D.R."/>
            <person name="Seipke R.F."/>
            <person name="Huguet-Tapia J.C."/>
            <person name="Chambers A.H."/>
            <person name="Parry R.J."/>
            <person name="Loria R."/>
        </authorList>
    </citation>
    <scope>NUCLEOTIDE SEQUENCE [LARGE SCALE GENOMIC DNA]</scope>
    <source>
        <strain evidence="1 2">87.22</strain>
    </source>
</reference>
<sequence>MCDQSRARVGCSVWEDLMPSFQFCLYEVSVRQFMKKDKRRLVAEFNSRRHDLFKSLQDFMNDQLGTKGVSLQKSEHYIRLKKIEDNSRVLWSTVETGKFGNPGIVVATDTGDNAFDIKATDAPTYPLRQCFVVPRSGESAIWATEVIGQSTAITSLWTPFSDWFKEEYESDRLVVDREPLQSTSAWNAFIDESELQEISFLVRVRDSDGAVGVRTQEYKAKSGRGTRLKKDWIRMALSRDLPPSAVFTATGIPDPDEVHLNIERDGKSRTIVVGRIFPRFMYQIETPNGLRPDDATFQREVLSEVGASLDLMGVSRGDWQA</sequence>
<dbReference type="STRING" id="680198.SCAB_56071"/>
<dbReference type="HOGENOM" id="CLU_865790_0_0_11"/>
<name>C9Z123_STRSW</name>
<dbReference type="AlphaFoldDB" id="C9Z123"/>
<proteinExistence type="predicted"/>
<evidence type="ECO:0000313" key="2">
    <source>
        <dbReference type="Proteomes" id="UP000001444"/>
    </source>
</evidence>
<dbReference type="KEGG" id="scb:SCAB_56071"/>
<dbReference type="Proteomes" id="UP000001444">
    <property type="component" value="Chromosome"/>
</dbReference>
<evidence type="ECO:0000313" key="1">
    <source>
        <dbReference type="EMBL" id="CBG72633.1"/>
    </source>
</evidence>